<dbReference type="InterPro" id="IPR023561">
    <property type="entry name" value="Carbonic_anhydrase_a-class"/>
</dbReference>
<protein>
    <recommendedName>
        <fullName evidence="2">carbonic anhydrase</fullName>
        <ecNumber evidence="2">4.2.1.1</ecNumber>
    </recommendedName>
</protein>
<keyword evidence="8" id="KW-0812">Transmembrane</keyword>
<evidence type="ECO:0000256" key="3">
    <source>
        <dbReference type="ARBA" id="ARBA00022723"/>
    </source>
</evidence>
<dbReference type="SMART" id="SM01057">
    <property type="entry name" value="Carb_anhydrase"/>
    <property type="match status" value="1"/>
</dbReference>
<dbReference type="PROSITE" id="PS51144">
    <property type="entry name" value="ALPHA_CA_2"/>
    <property type="match status" value="1"/>
</dbReference>
<dbReference type="EC" id="4.2.1.1" evidence="2"/>
<comment type="catalytic activity">
    <reaction evidence="6">
        <text>hydrogencarbonate + H(+) = CO2 + H2O</text>
        <dbReference type="Rhea" id="RHEA:10748"/>
        <dbReference type="ChEBI" id="CHEBI:15377"/>
        <dbReference type="ChEBI" id="CHEBI:15378"/>
        <dbReference type="ChEBI" id="CHEBI:16526"/>
        <dbReference type="ChEBI" id="CHEBI:17544"/>
        <dbReference type="EC" id="4.2.1.1"/>
    </reaction>
</comment>
<keyword evidence="8" id="KW-1133">Transmembrane helix</keyword>
<feature type="transmembrane region" description="Helical" evidence="8">
    <location>
        <begin position="21"/>
        <end position="44"/>
    </location>
</feature>
<feature type="region of interest" description="Disordered" evidence="7">
    <location>
        <begin position="89"/>
        <end position="134"/>
    </location>
</feature>
<dbReference type="GO" id="GO:0008270">
    <property type="term" value="F:zinc ion binding"/>
    <property type="evidence" value="ECO:0007669"/>
    <property type="project" value="InterPro"/>
</dbReference>
<dbReference type="Pfam" id="PF00194">
    <property type="entry name" value="Carb_anhydrase"/>
    <property type="match status" value="1"/>
</dbReference>
<accession>A0A7S2XJM2</accession>
<evidence type="ECO:0000256" key="1">
    <source>
        <dbReference type="ARBA" id="ARBA00010718"/>
    </source>
</evidence>
<feature type="compositionally biased region" description="Low complexity" evidence="7">
    <location>
        <begin position="96"/>
        <end position="114"/>
    </location>
</feature>
<keyword evidence="4" id="KW-0862">Zinc</keyword>
<dbReference type="Gene3D" id="3.10.200.10">
    <property type="entry name" value="Alpha carbonic anhydrase"/>
    <property type="match status" value="1"/>
</dbReference>
<gene>
    <name evidence="10" type="ORF">ASEP1449_LOCUS1747</name>
</gene>
<dbReference type="PANTHER" id="PTHR18952:SF265">
    <property type="entry name" value="CARBONIC ANHYDRASE"/>
    <property type="match status" value="1"/>
</dbReference>
<proteinExistence type="inferred from homology"/>
<evidence type="ECO:0000313" key="10">
    <source>
        <dbReference type="EMBL" id="CAD9809924.1"/>
    </source>
</evidence>
<dbReference type="PANTHER" id="PTHR18952">
    <property type="entry name" value="CARBONIC ANHYDRASE"/>
    <property type="match status" value="1"/>
</dbReference>
<evidence type="ECO:0000256" key="8">
    <source>
        <dbReference type="SAM" id="Phobius"/>
    </source>
</evidence>
<keyword evidence="3" id="KW-0479">Metal-binding</keyword>
<evidence type="ECO:0000256" key="2">
    <source>
        <dbReference type="ARBA" id="ARBA00012925"/>
    </source>
</evidence>
<evidence type="ECO:0000256" key="6">
    <source>
        <dbReference type="ARBA" id="ARBA00048348"/>
    </source>
</evidence>
<evidence type="ECO:0000256" key="4">
    <source>
        <dbReference type="ARBA" id="ARBA00022833"/>
    </source>
</evidence>
<dbReference type="InterPro" id="IPR036398">
    <property type="entry name" value="CA_dom_sf"/>
</dbReference>
<evidence type="ECO:0000259" key="9">
    <source>
        <dbReference type="PROSITE" id="PS51144"/>
    </source>
</evidence>
<evidence type="ECO:0000256" key="5">
    <source>
        <dbReference type="ARBA" id="ARBA00023239"/>
    </source>
</evidence>
<comment type="similarity">
    <text evidence="1">Belongs to the alpha-carbonic anhydrase family.</text>
</comment>
<organism evidence="10">
    <name type="scientific">Attheya septentrionalis</name>
    <dbReference type="NCBI Taxonomy" id="420275"/>
    <lineage>
        <taxon>Eukaryota</taxon>
        <taxon>Sar</taxon>
        <taxon>Stramenopiles</taxon>
        <taxon>Ochrophyta</taxon>
        <taxon>Bacillariophyta</taxon>
        <taxon>Coscinodiscophyceae</taxon>
        <taxon>Chaetocerotophycidae</taxon>
        <taxon>Chaetocerotales</taxon>
        <taxon>Attheyaceae</taxon>
        <taxon>Attheya</taxon>
    </lineage>
</organism>
<dbReference type="AlphaFoldDB" id="A0A7S2XJM2"/>
<sequence length="512" mass="57923">MRQLRTSRTSAGRSSRRGSGMTSFAAILSVVSTLSVSILTMMVIQGEARNWENLELIHETMPSDPEMIAFIESGAFEFTVASTEPSAAPFSGSRYPTLSPQPTQTPSSNPTVSTELPTKEPTSSPTIYPYSENPQPLDFPPTYFDYNRGASARRGPNNWHKVSFQGDQNPWYEFSPNGWGPYKGLLAGYNVGRNYCGTDGQQSPINVYDTGRRCGPDHQIRPRPGDFKIEERGNITKMILPNKLRLQYARRPCVGCAEPDPPHADFPDGFGGGSDLLHVDIKIPSEHRINGKQYPGEYQMFHIHAGRKRSPVISVMIDFNDTTPTNTHMQKALDQFWKVYNDDAKRCARKEQGDHSMINVTNSDHTRERASTTTKDKAIVTNDENQLRRRLQQQEGESVATEGAWDPYKWGSIFNTFHFYGYEGSTTEPPCGTFAHWFILDQPMMLSMDQFKQIKDLIFTHVDDDCTRTSVHYDESVARPIQPLKKRGVFRCTRDNFVSDAEEDARTFSLFH</sequence>
<feature type="domain" description="Alpha-carbonic anhydrase" evidence="9">
    <location>
        <begin position="170"/>
        <end position="493"/>
    </location>
</feature>
<name>A0A7S2XJM2_9STRA</name>
<keyword evidence="8" id="KW-0472">Membrane</keyword>
<keyword evidence="5" id="KW-0456">Lyase</keyword>
<dbReference type="InterPro" id="IPR001148">
    <property type="entry name" value="CA_dom"/>
</dbReference>
<dbReference type="SUPFAM" id="SSF51069">
    <property type="entry name" value="Carbonic anhydrase"/>
    <property type="match status" value="1"/>
</dbReference>
<dbReference type="GO" id="GO:0004089">
    <property type="term" value="F:carbonate dehydratase activity"/>
    <property type="evidence" value="ECO:0007669"/>
    <property type="project" value="UniProtKB-EC"/>
</dbReference>
<evidence type="ECO:0000256" key="7">
    <source>
        <dbReference type="SAM" id="MobiDB-lite"/>
    </source>
</evidence>
<dbReference type="EMBL" id="HBHQ01002702">
    <property type="protein sequence ID" value="CAD9809924.1"/>
    <property type="molecule type" value="Transcribed_RNA"/>
</dbReference>
<reference evidence="10" key="1">
    <citation type="submission" date="2021-01" db="EMBL/GenBank/DDBJ databases">
        <authorList>
            <person name="Corre E."/>
            <person name="Pelletier E."/>
            <person name="Niang G."/>
            <person name="Scheremetjew M."/>
            <person name="Finn R."/>
            <person name="Kale V."/>
            <person name="Holt S."/>
            <person name="Cochrane G."/>
            <person name="Meng A."/>
            <person name="Brown T."/>
            <person name="Cohen L."/>
        </authorList>
    </citation>
    <scope>NUCLEOTIDE SEQUENCE</scope>
    <source>
        <strain evidence="10">CCMP2084</strain>
    </source>
</reference>